<proteinExistence type="inferred from homology"/>
<evidence type="ECO:0000256" key="4">
    <source>
        <dbReference type="ARBA" id="ARBA00023143"/>
    </source>
</evidence>
<dbReference type="AlphaFoldDB" id="A0A2T4ZHW8"/>
<protein>
    <recommendedName>
        <fullName evidence="5">Flagellar hook-associated protein 2</fullName>
        <shortName evidence="5">HAP2</shortName>
    </recommendedName>
    <alternativeName>
        <fullName evidence="5">Flagellar cap protein</fullName>
    </alternativeName>
</protein>
<keyword evidence="3" id="KW-0175">Coiled coil</keyword>
<comment type="function">
    <text evidence="5">Required for morphogenesis and for the elongation of the flagellar filament by facilitating polymerization of the flagellin monomers at the tip of growing filament. Forms a capping structure, which prevents flagellin subunits (transported through the central channel of the flagellum) from leaking out without polymerization at the distal end.</text>
</comment>
<dbReference type="InterPro" id="IPR003481">
    <property type="entry name" value="FliD_N"/>
</dbReference>
<dbReference type="Pfam" id="PF07196">
    <property type="entry name" value="Flagellin_IN"/>
    <property type="match status" value="1"/>
</dbReference>
<feature type="domain" description="Flagellar hook-associated protein 2 N-terminal" evidence="7">
    <location>
        <begin position="49"/>
        <end position="159"/>
    </location>
</feature>
<dbReference type="EMBL" id="PZZL01000001">
    <property type="protein sequence ID" value="PTM61588.1"/>
    <property type="molecule type" value="Genomic_DNA"/>
</dbReference>
<comment type="caution">
    <text evidence="9">The sequence shown here is derived from an EMBL/GenBank/DDBJ whole genome shotgun (WGS) entry which is preliminary data.</text>
</comment>
<dbReference type="InterPro" id="IPR040026">
    <property type="entry name" value="FliD"/>
</dbReference>
<evidence type="ECO:0000256" key="5">
    <source>
        <dbReference type="RuleBase" id="RU362066"/>
    </source>
</evidence>
<dbReference type="Pfam" id="PF02465">
    <property type="entry name" value="FliD_N"/>
    <property type="match status" value="1"/>
</dbReference>
<organism evidence="9 10">
    <name type="scientific">Phreatobacter oligotrophus</name>
    <dbReference type="NCBI Taxonomy" id="1122261"/>
    <lineage>
        <taxon>Bacteria</taxon>
        <taxon>Pseudomonadati</taxon>
        <taxon>Pseudomonadota</taxon>
        <taxon>Alphaproteobacteria</taxon>
        <taxon>Hyphomicrobiales</taxon>
        <taxon>Phreatobacteraceae</taxon>
        <taxon>Phreatobacter</taxon>
    </lineage>
</organism>
<comment type="subcellular location">
    <subcellularLocation>
        <location evidence="5">Secreted</location>
    </subcellularLocation>
    <subcellularLocation>
        <location evidence="5">Bacterial flagellum</location>
    </subcellularLocation>
</comment>
<gene>
    <name evidence="9" type="ORF">C8P69_101258</name>
</gene>
<name>A0A2T4ZHW8_9HYPH</name>
<dbReference type="Proteomes" id="UP000241808">
    <property type="component" value="Unassembled WGS sequence"/>
</dbReference>
<dbReference type="Pfam" id="PF07195">
    <property type="entry name" value="FliD_C"/>
    <property type="match status" value="1"/>
</dbReference>
<sequence>MATVSSTSTSSLLSSAYTSSTASATSSTSSTSSGSSTSSASSSSSSDSSDIDWDALIEAAVQAKLSRADSIDLKVTSNEAKIAAYQSLQSLLSDIGTAAQALRAPSGVSARDDDAFLDRSAYLTAVGDVDASASLSVSVESGTEEGTYDLKILQLAKAHKVAGSAQSSSTTALGLSGTFTLGVDDGEAVSVAIDEDMTLAEIAEAVNADSDTSGVRATVLKVSSDSYRLVLSSVDTGKTIAATDGEGGVLASLGVIDAEGAFADELQEAKDAIVSLDGVQVSRDSNDIDDLIEGMTFRLYQTTPDDTSISVEVGADVSGVKTAIQSLVDAYNAFRDFAVSQQTLTSSGTASSDSVLFGDGTLRSANSSIYDALNKRIGSEAMALLGLSFDENNKLVLDETTLDDALLDDLDAVQSLLSFQMEASSSEVMLLSRGKEAPADFTLALTTAADGTLTGASVNGDSSLFTVSGTRIIGAEGSPYEGFTFVYVGSKSQSIDISFSTGIAELLYNAADALANTSDGTLQTLVDNLDSTNDDLTAKSDTIRSAAETYRTNLTNRYAQYQAAIATAESTQDYLTALLDQWNSSS</sequence>
<feature type="compositionally biased region" description="Low complexity" evidence="6">
    <location>
        <begin position="1"/>
        <end position="48"/>
    </location>
</feature>
<keyword evidence="5" id="KW-0964">Secreted</keyword>
<dbReference type="OrthoDB" id="9812018at2"/>
<dbReference type="PANTHER" id="PTHR30288">
    <property type="entry name" value="FLAGELLAR CAP/ASSEMBLY PROTEIN FLID"/>
    <property type="match status" value="1"/>
</dbReference>
<comment type="subunit">
    <text evidence="2 5">Homopentamer.</text>
</comment>
<keyword evidence="9" id="KW-0969">Cilium</keyword>
<reference evidence="9 10" key="1">
    <citation type="submission" date="2018-04" db="EMBL/GenBank/DDBJ databases">
        <title>Genomic Encyclopedia of Archaeal and Bacterial Type Strains, Phase II (KMG-II): from individual species to whole genera.</title>
        <authorList>
            <person name="Goeker M."/>
        </authorList>
    </citation>
    <scope>NUCLEOTIDE SEQUENCE [LARGE SCALE GENOMIC DNA]</scope>
    <source>
        <strain evidence="9 10">DSM 25521</strain>
    </source>
</reference>
<dbReference type="GO" id="GO:0005576">
    <property type="term" value="C:extracellular region"/>
    <property type="evidence" value="ECO:0007669"/>
    <property type="project" value="UniProtKB-SubCell"/>
</dbReference>
<dbReference type="InterPro" id="IPR010810">
    <property type="entry name" value="Flagellin_hook_IN_motif"/>
</dbReference>
<evidence type="ECO:0000256" key="2">
    <source>
        <dbReference type="ARBA" id="ARBA00011255"/>
    </source>
</evidence>
<evidence type="ECO:0000313" key="10">
    <source>
        <dbReference type="Proteomes" id="UP000241808"/>
    </source>
</evidence>
<evidence type="ECO:0000313" key="9">
    <source>
        <dbReference type="EMBL" id="PTM61588.1"/>
    </source>
</evidence>
<dbReference type="GO" id="GO:0007155">
    <property type="term" value="P:cell adhesion"/>
    <property type="evidence" value="ECO:0007669"/>
    <property type="project" value="InterPro"/>
</dbReference>
<keyword evidence="9" id="KW-0966">Cell projection</keyword>
<dbReference type="InterPro" id="IPR010809">
    <property type="entry name" value="FliD_C"/>
</dbReference>
<dbReference type="GO" id="GO:0009421">
    <property type="term" value="C:bacterial-type flagellum filament cap"/>
    <property type="evidence" value="ECO:0007669"/>
    <property type="project" value="InterPro"/>
</dbReference>
<evidence type="ECO:0000256" key="3">
    <source>
        <dbReference type="ARBA" id="ARBA00023054"/>
    </source>
</evidence>
<evidence type="ECO:0000256" key="1">
    <source>
        <dbReference type="ARBA" id="ARBA00009764"/>
    </source>
</evidence>
<dbReference type="GO" id="GO:0071973">
    <property type="term" value="P:bacterial-type flagellum-dependent cell motility"/>
    <property type="evidence" value="ECO:0007669"/>
    <property type="project" value="TreeGrafter"/>
</dbReference>
<keyword evidence="4 5" id="KW-0975">Bacterial flagellum</keyword>
<dbReference type="PANTHER" id="PTHR30288:SF0">
    <property type="entry name" value="FLAGELLAR HOOK-ASSOCIATED PROTEIN 2"/>
    <property type="match status" value="1"/>
</dbReference>
<evidence type="ECO:0000259" key="7">
    <source>
        <dbReference type="Pfam" id="PF02465"/>
    </source>
</evidence>
<keyword evidence="9" id="KW-0282">Flagellum</keyword>
<evidence type="ECO:0000256" key="6">
    <source>
        <dbReference type="SAM" id="MobiDB-lite"/>
    </source>
</evidence>
<comment type="similarity">
    <text evidence="1 5">Belongs to the FliD family.</text>
</comment>
<dbReference type="RefSeq" id="WP_108174049.1">
    <property type="nucleotide sequence ID" value="NZ_PZZL01000001.1"/>
</dbReference>
<feature type="region of interest" description="Disordered" evidence="6">
    <location>
        <begin position="1"/>
        <end position="49"/>
    </location>
</feature>
<accession>A0A2T4ZHW8</accession>
<evidence type="ECO:0000259" key="8">
    <source>
        <dbReference type="Pfam" id="PF07195"/>
    </source>
</evidence>
<dbReference type="GO" id="GO:0009424">
    <property type="term" value="C:bacterial-type flagellum hook"/>
    <property type="evidence" value="ECO:0007669"/>
    <property type="project" value="UniProtKB-UniRule"/>
</dbReference>
<feature type="domain" description="Flagellar hook-associated protein 2 C-terminal" evidence="8">
    <location>
        <begin position="269"/>
        <end position="566"/>
    </location>
</feature>
<keyword evidence="10" id="KW-1185">Reference proteome</keyword>